<dbReference type="FunFam" id="3.30.930.10:FF:000002">
    <property type="entry name" value="Threonine--tRNA ligase"/>
    <property type="match status" value="1"/>
</dbReference>
<evidence type="ECO:0000256" key="10">
    <source>
        <dbReference type="ARBA" id="ARBA00022917"/>
    </source>
</evidence>
<comment type="cofactor">
    <cofactor evidence="13">
        <name>Zn(2+)</name>
        <dbReference type="ChEBI" id="CHEBI:29105"/>
    </cofactor>
    <text evidence="13">Binds 1 zinc ion per subunit.</text>
</comment>
<evidence type="ECO:0000259" key="14">
    <source>
        <dbReference type="PROSITE" id="PS50862"/>
    </source>
</evidence>
<dbReference type="GO" id="GO:0005737">
    <property type="term" value="C:cytoplasm"/>
    <property type="evidence" value="ECO:0007669"/>
    <property type="project" value="UniProtKB-SubCell"/>
</dbReference>
<dbReference type="EMBL" id="OBEI01000001">
    <property type="protein sequence ID" value="SNZ02147.1"/>
    <property type="molecule type" value="Genomic_DNA"/>
</dbReference>
<dbReference type="InterPro" id="IPR047246">
    <property type="entry name" value="ThrRS_anticodon"/>
</dbReference>
<keyword evidence="5 13" id="KW-0479">Metal-binding</keyword>
<dbReference type="InterPro" id="IPR045864">
    <property type="entry name" value="aa-tRNA-synth_II/BPL/LPL"/>
</dbReference>
<dbReference type="Pfam" id="PF03129">
    <property type="entry name" value="HGTP_anticodon"/>
    <property type="match status" value="1"/>
</dbReference>
<dbReference type="Gene3D" id="3.30.54.20">
    <property type="match status" value="1"/>
</dbReference>
<keyword evidence="10 13" id="KW-0648">Protein biosynthesis</keyword>
<evidence type="ECO:0000256" key="1">
    <source>
        <dbReference type="ARBA" id="ARBA00008226"/>
    </source>
</evidence>
<feature type="binding site" evidence="13">
    <location>
        <position position="392"/>
    </location>
    <ligand>
        <name>Zn(2+)</name>
        <dbReference type="ChEBI" id="CHEBI:29105"/>
        <note>catalytic</note>
    </ligand>
</feature>
<evidence type="ECO:0000313" key="16">
    <source>
        <dbReference type="EMBL" id="SNZ02147.1"/>
    </source>
</evidence>
<feature type="domain" description="Aminoacyl-transfer RNA synthetases class-II family profile" evidence="14">
    <location>
        <begin position="248"/>
        <end position="541"/>
    </location>
</feature>
<dbReference type="InterPro" id="IPR002314">
    <property type="entry name" value="aa-tRNA-synt_IIb"/>
</dbReference>
<keyword evidence="11 13" id="KW-0030">Aminoacyl-tRNA synthetase</keyword>
<dbReference type="InterPro" id="IPR033728">
    <property type="entry name" value="ThrRS_core"/>
</dbReference>
<evidence type="ECO:0000256" key="12">
    <source>
        <dbReference type="ARBA" id="ARBA00049515"/>
    </source>
</evidence>
<keyword evidence="8 13" id="KW-0067">ATP-binding</keyword>
<evidence type="ECO:0000256" key="6">
    <source>
        <dbReference type="ARBA" id="ARBA00022741"/>
    </source>
</evidence>
<keyword evidence="2 13" id="KW-0963">Cytoplasm</keyword>
<dbReference type="InterPro" id="IPR004095">
    <property type="entry name" value="TGS"/>
</dbReference>
<keyword evidence="3 13" id="KW-0820">tRNA-binding</keyword>
<feature type="domain" description="TGS" evidence="15">
    <location>
        <begin position="1"/>
        <end position="63"/>
    </location>
</feature>
<evidence type="ECO:0000256" key="4">
    <source>
        <dbReference type="ARBA" id="ARBA00022598"/>
    </source>
</evidence>
<dbReference type="SMART" id="SM00863">
    <property type="entry name" value="tRNA_SAD"/>
    <property type="match status" value="1"/>
</dbReference>
<dbReference type="Gene3D" id="3.40.50.800">
    <property type="entry name" value="Anticodon-binding domain"/>
    <property type="match status" value="1"/>
</dbReference>
<comment type="subunit">
    <text evidence="13">Homodimer.</text>
</comment>
<dbReference type="PANTHER" id="PTHR11451:SF44">
    <property type="entry name" value="THREONINE--TRNA LIGASE, CHLOROPLASTIC_MITOCHONDRIAL 2"/>
    <property type="match status" value="1"/>
</dbReference>
<dbReference type="FunFam" id="3.40.50.800:FF:000001">
    <property type="entry name" value="Threonine--tRNA ligase"/>
    <property type="match status" value="1"/>
</dbReference>
<evidence type="ECO:0000256" key="13">
    <source>
        <dbReference type="HAMAP-Rule" id="MF_00184"/>
    </source>
</evidence>
<dbReference type="PROSITE" id="PS50862">
    <property type="entry name" value="AA_TRNA_LIGASE_II"/>
    <property type="match status" value="1"/>
</dbReference>
<dbReference type="CDD" id="cd00771">
    <property type="entry name" value="ThrRS_core"/>
    <property type="match status" value="1"/>
</dbReference>
<keyword evidence="7 13" id="KW-0862">Zinc</keyword>
<gene>
    <name evidence="13" type="primary">thrS</name>
    <name evidence="16" type="ORF">SAMN06265182_0027</name>
</gene>
<evidence type="ECO:0000256" key="7">
    <source>
        <dbReference type="ARBA" id="ARBA00022833"/>
    </source>
</evidence>
<dbReference type="CDD" id="cd00860">
    <property type="entry name" value="ThrRS_anticodon"/>
    <property type="match status" value="1"/>
</dbReference>
<name>A0A285N008_9AQUI</name>
<evidence type="ECO:0000313" key="17">
    <source>
        <dbReference type="Proteomes" id="UP000219036"/>
    </source>
</evidence>
<comment type="subcellular location">
    <subcellularLocation>
        <location evidence="13">Cytoplasm</location>
    </subcellularLocation>
</comment>
<dbReference type="InterPro" id="IPR006195">
    <property type="entry name" value="aa-tRNA-synth_II"/>
</dbReference>
<dbReference type="InterPro" id="IPR004154">
    <property type="entry name" value="Anticodon-bd"/>
</dbReference>
<dbReference type="GO" id="GO:0004829">
    <property type="term" value="F:threonine-tRNA ligase activity"/>
    <property type="evidence" value="ECO:0007669"/>
    <property type="project" value="UniProtKB-UniRule"/>
</dbReference>
<dbReference type="PANTHER" id="PTHR11451">
    <property type="entry name" value="THREONINE-TRNA LIGASE"/>
    <property type="match status" value="1"/>
</dbReference>
<dbReference type="Pfam" id="PF00587">
    <property type="entry name" value="tRNA-synt_2b"/>
    <property type="match status" value="1"/>
</dbReference>
<dbReference type="GO" id="GO:0006435">
    <property type="term" value="P:threonyl-tRNA aminoacylation"/>
    <property type="evidence" value="ECO:0007669"/>
    <property type="project" value="UniProtKB-UniRule"/>
</dbReference>
<dbReference type="OrthoDB" id="9802304at2"/>
<dbReference type="SUPFAM" id="SSF52954">
    <property type="entry name" value="Class II aaRS ABD-related"/>
    <property type="match status" value="1"/>
</dbReference>
<dbReference type="RefSeq" id="WP_096999241.1">
    <property type="nucleotide sequence ID" value="NZ_OBEI01000001.1"/>
</dbReference>
<dbReference type="SUPFAM" id="SSF55681">
    <property type="entry name" value="Class II aaRS and biotin synthetases"/>
    <property type="match status" value="1"/>
</dbReference>
<dbReference type="InterPro" id="IPR018163">
    <property type="entry name" value="Thr/Ala-tRNA-synth_IIc_edit"/>
</dbReference>
<dbReference type="InterPro" id="IPR012947">
    <property type="entry name" value="tRNA_SAD"/>
</dbReference>
<dbReference type="AlphaFoldDB" id="A0A285N008"/>
<keyword evidence="6 13" id="KW-0547">Nucleotide-binding</keyword>
<dbReference type="GO" id="GO:0046872">
    <property type="term" value="F:metal ion binding"/>
    <property type="evidence" value="ECO:0007669"/>
    <property type="project" value="UniProtKB-KW"/>
</dbReference>
<comment type="similarity">
    <text evidence="1 13">Belongs to the class-II aminoacyl-tRNA synthetase family.</text>
</comment>
<keyword evidence="17" id="KW-1185">Reference proteome</keyword>
<comment type="caution">
    <text evidence="13">Lacks conserved residue(s) required for the propagation of feature annotation.</text>
</comment>
<dbReference type="CDD" id="cd01667">
    <property type="entry name" value="TGS_ThrRS"/>
    <property type="match status" value="1"/>
</dbReference>
<dbReference type="InterPro" id="IPR036621">
    <property type="entry name" value="Anticodon-bd_dom_sf"/>
</dbReference>
<dbReference type="FunFam" id="3.30.980.10:FF:000005">
    <property type="entry name" value="Threonyl-tRNA synthetase, mitochondrial"/>
    <property type="match status" value="1"/>
</dbReference>
<proteinExistence type="inferred from homology"/>
<feature type="binding site" evidence="13">
    <location>
        <position position="341"/>
    </location>
    <ligand>
        <name>Zn(2+)</name>
        <dbReference type="ChEBI" id="CHEBI:29105"/>
        <note>catalytic</note>
    </ligand>
</feature>
<keyword evidence="4 13" id="KW-0436">Ligase</keyword>
<evidence type="ECO:0000256" key="9">
    <source>
        <dbReference type="ARBA" id="ARBA00022884"/>
    </source>
</evidence>
<evidence type="ECO:0000256" key="11">
    <source>
        <dbReference type="ARBA" id="ARBA00023146"/>
    </source>
</evidence>
<dbReference type="GO" id="GO:0000049">
    <property type="term" value="F:tRNA binding"/>
    <property type="evidence" value="ECO:0007669"/>
    <property type="project" value="UniProtKB-KW"/>
</dbReference>
<reference evidence="17" key="1">
    <citation type="submission" date="2017-09" db="EMBL/GenBank/DDBJ databases">
        <authorList>
            <person name="Varghese N."/>
            <person name="Submissions S."/>
        </authorList>
    </citation>
    <scope>NUCLEOTIDE SEQUENCE [LARGE SCALE GENOMIC DNA]</scope>
    <source>
        <strain evidence="17">DSM 15103</strain>
    </source>
</reference>
<comment type="catalytic activity">
    <reaction evidence="12 13">
        <text>tRNA(Thr) + L-threonine + ATP = L-threonyl-tRNA(Thr) + AMP + diphosphate + H(+)</text>
        <dbReference type="Rhea" id="RHEA:24624"/>
        <dbReference type="Rhea" id="RHEA-COMP:9670"/>
        <dbReference type="Rhea" id="RHEA-COMP:9704"/>
        <dbReference type="ChEBI" id="CHEBI:15378"/>
        <dbReference type="ChEBI" id="CHEBI:30616"/>
        <dbReference type="ChEBI" id="CHEBI:33019"/>
        <dbReference type="ChEBI" id="CHEBI:57926"/>
        <dbReference type="ChEBI" id="CHEBI:78442"/>
        <dbReference type="ChEBI" id="CHEBI:78534"/>
        <dbReference type="ChEBI" id="CHEBI:456215"/>
        <dbReference type="EC" id="6.1.1.3"/>
    </reaction>
</comment>
<dbReference type="HAMAP" id="MF_00184">
    <property type="entry name" value="Thr_tRNA_synth"/>
    <property type="match status" value="1"/>
</dbReference>
<evidence type="ECO:0000256" key="8">
    <source>
        <dbReference type="ARBA" id="ARBA00022840"/>
    </source>
</evidence>
<dbReference type="PROSITE" id="PS51880">
    <property type="entry name" value="TGS"/>
    <property type="match status" value="1"/>
</dbReference>
<evidence type="ECO:0000256" key="5">
    <source>
        <dbReference type="ARBA" id="ARBA00022723"/>
    </source>
</evidence>
<dbReference type="NCBIfam" id="TIGR00418">
    <property type="entry name" value="thrS"/>
    <property type="match status" value="1"/>
</dbReference>
<dbReference type="Gene3D" id="3.30.980.10">
    <property type="entry name" value="Threonyl-trna Synthetase, Chain A, domain 2"/>
    <property type="match status" value="1"/>
</dbReference>
<dbReference type="EC" id="6.1.1.3" evidence="13"/>
<dbReference type="Pfam" id="PF07973">
    <property type="entry name" value="tRNA_SAD"/>
    <property type="match status" value="1"/>
</dbReference>
<dbReference type="Gene3D" id="3.30.930.10">
    <property type="entry name" value="Bira Bifunctional Protein, Domain 2"/>
    <property type="match status" value="1"/>
</dbReference>
<feature type="binding site" evidence="13">
    <location>
        <position position="518"/>
    </location>
    <ligand>
        <name>Zn(2+)</name>
        <dbReference type="ChEBI" id="CHEBI:29105"/>
        <note>catalytic</note>
    </ligand>
</feature>
<dbReference type="InterPro" id="IPR002320">
    <property type="entry name" value="Thr-tRNA-ligase_IIa"/>
</dbReference>
<evidence type="ECO:0000256" key="2">
    <source>
        <dbReference type="ARBA" id="ARBA00022490"/>
    </source>
</evidence>
<sequence>MIKLKINRFGEYEFEDGITIKEIISALEGEGKKIKGVVGAVLDGEIIDIHTPIRKSGELRFLTKKDKESLEILRHSLAHIMAQALKELYGDENVHLGIGPTTESGFYYDVEVEGKRLTEEDLPVIEEKMREIIQRNCSIERKELPRAEAIELFEKKREIYKIDIIRHQIPENEPISVYQQCEFIDLCRGPHIPSTGEAGAFKLVSIAGAYWRGKEGNPMLQRIYGVAFWTEKELKKYMNMLEEAKKRDHRKLGKELELFIITEDVGGGLALWLPKGAVIRNEIETAWKQEHLKRGYQLVYTPHVGKEQLWKTSGHVDFYRENMFPEMHIEEEGYFVKPMNCPFHVEIYKSKQRSYKELPLRFAELGTVYRYERSGVLHGLMRVRGFTQDDAHIICREDQVEAEIKGVLELILDTLRSYGFDEFQVFLSTRPEKSVGDDRMWEVATDSLRKAIESVGLDYEIDEGGGAFYGPKIDVKIKDALGRMWQCSTVQFDFNLPERFDMYYIGEDNQRHRPYMVHRAIFGSIERFIGVLIEHYAGLLPLWLSPVQAKIIPVADPHIQYAKEVERKLSEAGLRVEVDDRSERMNKKIRDAELQKIPYMLIVGDKEWQTGTVSVRTKKKGNIGVFTVDEFINRAKELIENKSVEL</sequence>
<accession>A0A285N008</accession>
<protein>
    <recommendedName>
        <fullName evidence="13">Threonine--tRNA ligase</fullName>
        <ecNumber evidence="13">6.1.1.3</ecNumber>
    </recommendedName>
    <alternativeName>
        <fullName evidence="13">Threonyl-tRNA synthetase</fullName>
        <shortName evidence="13">ThrRS</shortName>
    </alternativeName>
</protein>
<keyword evidence="9 13" id="KW-0694">RNA-binding</keyword>
<evidence type="ECO:0000256" key="3">
    <source>
        <dbReference type="ARBA" id="ARBA00022555"/>
    </source>
</evidence>
<dbReference type="GO" id="GO:0005524">
    <property type="term" value="F:ATP binding"/>
    <property type="evidence" value="ECO:0007669"/>
    <property type="project" value="UniProtKB-UniRule"/>
</dbReference>
<dbReference type="PRINTS" id="PR01047">
    <property type="entry name" value="TRNASYNTHTHR"/>
</dbReference>
<dbReference type="FunFam" id="3.30.54.20:FF:000002">
    <property type="entry name" value="Threonine--tRNA ligase"/>
    <property type="match status" value="1"/>
</dbReference>
<dbReference type="Proteomes" id="UP000219036">
    <property type="component" value="Unassembled WGS sequence"/>
</dbReference>
<organism evidence="16 17">
    <name type="scientific">Persephonella hydrogeniphila</name>
    <dbReference type="NCBI Taxonomy" id="198703"/>
    <lineage>
        <taxon>Bacteria</taxon>
        <taxon>Pseudomonadati</taxon>
        <taxon>Aquificota</taxon>
        <taxon>Aquificia</taxon>
        <taxon>Aquificales</taxon>
        <taxon>Hydrogenothermaceae</taxon>
        <taxon>Persephonella</taxon>
    </lineage>
</organism>
<evidence type="ECO:0000259" key="15">
    <source>
        <dbReference type="PROSITE" id="PS51880"/>
    </source>
</evidence>
<dbReference type="SUPFAM" id="SSF55186">
    <property type="entry name" value="ThrRS/AlaRS common domain"/>
    <property type="match status" value="1"/>
</dbReference>